<dbReference type="Proteomes" id="UP001210925">
    <property type="component" value="Unassembled WGS sequence"/>
</dbReference>
<dbReference type="AlphaFoldDB" id="A0AAD5UFD8"/>
<keyword evidence="2" id="KW-1185">Reference proteome</keyword>
<dbReference type="PANTHER" id="PTHR39741:SF2">
    <property type="entry name" value="F-BOX DOMAIN-CONTAINING PROTEIN"/>
    <property type="match status" value="1"/>
</dbReference>
<name>A0AAD5UFD8_9FUNG</name>
<sequence length="449" mass="52011">MYKGKRIIKLSKEFIKLSQCPQEMYKELCLLSAKYPNPPDLIDVGIEESTRDHTSQSIEQTIDGRQTTFWSSKGSGMDVDEYLEYKLVARSLITSIEVKPFLAQFQRGLPCYAPRGISFSIGNAQNEIYYHSPKYPIINTNESQVFRIDPQIGKYLRINLIGKVQTQPIDDLYYTCLEKVEILGIPICKSIFYQYQELRNVFEIWANTKNLSVNDDDYNFSNEELEMEERLYEACLELLKEEEFDKVLSNMLTTKKTNAIVRSKKFIGLYESAAENNAAACEEFFNYTISKINSREQLTLAEALYVGKLSIRFNEYRVLIAGIQRPVIECTLELGMLFEESNPQVAYVIYRVGGVSNKEFEMLLKLKRYDEAAVFIYERFENTLMHIEVERVVRIAGIQVASKVAKTLLTFEHFPDHIVESIMQVFHHDNIHTLSQRLHELSTTPAEQE</sequence>
<dbReference type="InterPro" id="IPR008979">
    <property type="entry name" value="Galactose-bd-like_sf"/>
</dbReference>
<dbReference type="SUPFAM" id="SSF49785">
    <property type="entry name" value="Galactose-binding domain-like"/>
    <property type="match status" value="1"/>
</dbReference>
<accession>A0AAD5UFD8</accession>
<dbReference type="Gene3D" id="2.60.120.260">
    <property type="entry name" value="Galactose-binding domain-like"/>
    <property type="match status" value="1"/>
</dbReference>
<evidence type="ECO:0000313" key="2">
    <source>
        <dbReference type="Proteomes" id="UP001210925"/>
    </source>
</evidence>
<protein>
    <submittedName>
        <fullName evidence="1">Uncharacterized protein</fullName>
    </submittedName>
</protein>
<organism evidence="1 2">
    <name type="scientific">Boothiomyces macroporosus</name>
    <dbReference type="NCBI Taxonomy" id="261099"/>
    <lineage>
        <taxon>Eukaryota</taxon>
        <taxon>Fungi</taxon>
        <taxon>Fungi incertae sedis</taxon>
        <taxon>Chytridiomycota</taxon>
        <taxon>Chytridiomycota incertae sedis</taxon>
        <taxon>Chytridiomycetes</taxon>
        <taxon>Rhizophydiales</taxon>
        <taxon>Terramycetaceae</taxon>
        <taxon>Boothiomyces</taxon>
    </lineage>
</organism>
<evidence type="ECO:0000313" key="1">
    <source>
        <dbReference type="EMBL" id="KAJ3256326.1"/>
    </source>
</evidence>
<dbReference type="InterPro" id="IPR055336">
    <property type="entry name" value="At4g00755-like"/>
</dbReference>
<dbReference type="EMBL" id="JADGKB010000052">
    <property type="protein sequence ID" value="KAJ3256326.1"/>
    <property type="molecule type" value="Genomic_DNA"/>
</dbReference>
<reference evidence="1" key="1">
    <citation type="submission" date="2020-05" db="EMBL/GenBank/DDBJ databases">
        <title>Phylogenomic resolution of chytrid fungi.</title>
        <authorList>
            <person name="Stajich J.E."/>
            <person name="Amses K."/>
            <person name="Simmons R."/>
            <person name="Seto K."/>
            <person name="Myers J."/>
            <person name="Bonds A."/>
            <person name="Quandt C.A."/>
            <person name="Barry K."/>
            <person name="Liu P."/>
            <person name="Grigoriev I."/>
            <person name="Longcore J.E."/>
            <person name="James T.Y."/>
        </authorList>
    </citation>
    <scope>NUCLEOTIDE SEQUENCE</scope>
    <source>
        <strain evidence="1">PLAUS21</strain>
    </source>
</reference>
<dbReference type="PANTHER" id="PTHR39741">
    <property type="entry name" value="F-BOX DOMAIN CONTAINING PROTEIN, EXPRESSED"/>
    <property type="match status" value="1"/>
</dbReference>
<gene>
    <name evidence="1" type="ORF">HK103_005581</name>
</gene>
<proteinExistence type="predicted"/>
<comment type="caution">
    <text evidence="1">The sequence shown here is derived from an EMBL/GenBank/DDBJ whole genome shotgun (WGS) entry which is preliminary data.</text>
</comment>